<evidence type="ECO:0000256" key="2">
    <source>
        <dbReference type="ARBA" id="ARBA00022692"/>
    </source>
</evidence>
<dbReference type="InterPro" id="IPR052527">
    <property type="entry name" value="Metal_cation-efflux_comp"/>
</dbReference>
<evidence type="ECO:0000256" key="3">
    <source>
        <dbReference type="ARBA" id="ARBA00022989"/>
    </source>
</evidence>
<evidence type="ECO:0000256" key="4">
    <source>
        <dbReference type="ARBA" id="ARBA00023136"/>
    </source>
</evidence>
<feature type="transmembrane region" description="Helical" evidence="5">
    <location>
        <begin position="45"/>
        <end position="65"/>
    </location>
</feature>
<protein>
    <recommendedName>
        <fullName evidence="8">Isoprenylcysteine carboxyl methyltransferase</fullName>
    </recommendedName>
</protein>
<keyword evidence="7" id="KW-1185">Reference proteome</keyword>
<proteinExistence type="predicted"/>
<dbReference type="EMBL" id="CP022437">
    <property type="protein sequence ID" value="ASN05546.1"/>
    <property type="molecule type" value="Genomic_DNA"/>
</dbReference>
<evidence type="ECO:0000313" key="7">
    <source>
        <dbReference type="Proteomes" id="UP000204391"/>
    </source>
</evidence>
<dbReference type="RefSeq" id="WP_089532395.1">
    <property type="nucleotide sequence ID" value="NZ_CP022437.1"/>
</dbReference>
<evidence type="ECO:0000256" key="5">
    <source>
        <dbReference type="SAM" id="Phobius"/>
    </source>
</evidence>
<dbReference type="PANTHER" id="PTHR43847:SF1">
    <property type="entry name" value="BLL3993 PROTEIN"/>
    <property type="match status" value="1"/>
</dbReference>
<sequence length="175" mass="20075">MTIWIGVILGVVVCQRLIELVIARKNEAWMLRQGGIERGAEHYKWFIMVHVLFFISIFVECFSGNNPVESINYFLFSVFILTQLARIWCITSLGKFWNTKVIILPGATLRTTGPYNYIKHPNYVIVGIELFVIPLLVGAPITAIIFPLLHIFLLIRWRLPVEEKALADIRSMTKG</sequence>
<dbReference type="GO" id="GO:0004671">
    <property type="term" value="F:protein C-terminal S-isoprenylcysteine carboxyl O-methyltransferase activity"/>
    <property type="evidence" value="ECO:0007669"/>
    <property type="project" value="InterPro"/>
</dbReference>
<dbReference type="Gene3D" id="1.20.120.1630">
    <property type="match status" value="1"/>
</dbReference>
<feature type="transmembrane region" description="Helical" evidence="5">
    <location>
        <begin position="130"/>
        <end position="155"/>
    </location>
</feature>
<dbReference type="OrthoDB" id="7203053at2"/>
<dbReference type="PANTHER" id="PTHR43847">
    <property type="entry name" value="BLL3993 PROTEIN"/>
    <property type="match status" value="1"/>
</dbReference>
<dbReference type="InterPro" id="IPR007269">
    <property type="entry name" value="ICMT_MeTrfase"/>
</dbReference>
<reference evidence="6 7" key="1">
    <citation type="journal article" date="2003" name="Int. J. Syst. Evol. Microbiol.">
        <title>Virgibacillus carmonensis sp. nov., Virgibacillus necropolis sp. nov. and Virgibacillus picturae sp. nov., three novel species isolated from deteriorated mural paintings, transfer of the species of the genus salibacillus to Virgibacillus, as Virgibacillus marismortui comb. nov. and Virgibacillus salexigens comb. nov., and emended description of the genus Virgibacillus.</title>
        <authorList>
            <person name="Heyrman J."/>
            <person name="Logan N.A."/>
            <person name="Busse H.J."/>
            <person name="Balcaen A."/>
            <person name="Lebbe L."/>
            <person name="Rodriguez-Diaz M."/>
            <person name="Swings J."/>
            <person name="De Vos P."/>
        </authorList>
    </citation>
    <scope>NUCLEOTIDE SEQUENCE [LARGE SCALE GENOMIC DNA]</scope>
    <source>
        <strain evidence="6 7">LMG 19488</strain>
    </source>
</reference>
<dbReference type="GO" id="GO:0016020">
    <property type="term" value="C:membrane"/>
    <property type="evidence" value="ECO:0007669"/>
    <property type="project" value="UniProtKB-SubCell"/>
</dbReference>
<organism evidence="6 7">
    <name type="scientific">Virgibacillus necropolis</name>
    <dbReference type="NCBI Taxonomy" id="163877"/>
    <lineage>
        <taxon>Bacteria</taxon>
        <taxon>Bacillati</taxon>
        <taxon>Bacillota</taxon>
        <taxon>Bacilli</taxon>
        <taxon>Bacillales</taxon>
        <taxon>Bacillaceae</taxon>
        <taxon>Virgibacillus</taxon>
    </lineage>
</organism>
<dbReference type="AlphaFoldDB" id="A0A221MCZ7"/>
<dbReference type="KEGG" id="vne:CFK40_11260"/>
<comment type="subcellular location">
    <subcellularLocation>
        <location evidence="1">Membrane</location>
        <topology evidence="1">Multi-pass membrane protein</topology>
    </subcellularLocation>
</comment>
<feature type="transmembrane region" description="Helical" evidence="5">
    <location>
        <begin position="71"/>
        <end position="89"/>
    </location>
</feature>
<keyword evidence="4 5" id="KW-0472">Membrane</keyword>
<gene>
    <name evidence="6" type="ORF">CFK40_11260</name>
</gene>
<dbReference type="Proteomes" id="UP000204391">
    <property type="component" value="Chromosome"/>
</dbReference>
<dbReference type="Pfam" id="PF04140">
    <property type="entry name" value="ICMT"/>
    <property type="match status" value="1"/>
</dbReference>
<accession>A0A221MCZ7</accession>
<evidence type="ECO:0000313" key="6">
    <source>
        <dbReference type="EMBL" id="ASN05546.1"/>
    </source>
</evidence>
<keyword evidence="3 5" id="KW-1133">Transmembrane helix</keyword>
<evidence type="ECO:0008006" key="8">
    <source>
        <dbReference type="Google" id="ProtNLM"/>
    </source>
</evidence>
<name>A0A221MCZ7_9BACI</name>
<keyword evidence="2 5" id="KW-0812">Transmembrane</keyword>
<evidence type="ECO:0000256" key="1">
    <source>
        <dbReference type="ARBA" id="ARBA00004141"/>
    </source>
</evidence>